<evidence type="ECO:0008006" key="4">
    <source>
        <dbReference type="Google" id="ProtNLM"/>
    </source>
</evidence>
<feature type="signal peptide" evidence="1">
    <location>
        <begin position="1"/>
        <end position="27"/>
    </location>
</feature>
<protein>
    <recommendedName>
        <fullName evidence="4">Lipoprotein</fullName>
    </recommendedName>
</protein>
<dbReference type="EMBL" id="LT629689">
    <property type="protein sequence ID" value="SDE96696.1"/>
    <property type="molecule type" value="Genomic_DNA"/>
</dbReference>
<name>A0ABY0N4S3_9PSED</name>
<proteinExistence type="predicted"/>
<evidence type="ECO:0000313" key="2">
    <source>
        <dbReference type="EMBL" id="SDE96696.1"/>
    </source>
</evidence>
<evidence type="ECO:0000313" key="3">
    <source>
        <dbReference type="Proteomes" id="UP000182858"/>
    </source>
</evidence>
<reference evidence="2 3" key="1">
    <citation type="submission" date="2016-10" db="EMBL/GenBank/DDBJ databases">
        <authorList>
            <person name="Varghese N."/>
            <person name="Submissions S."/>
        </authorList>
    </citation>
    <scope>NUCLEOTIDE SEQUENCE [LARGE SCALE GENOMIC DNA]</scope>
    <source>
        <strain evidence="2 3">DSM 17835</strain>
    </source>
</reference>
<sequence length="136" mass="14559">MNIHSVKRCVLTVLILMATGVALPAHAAPHGGGHGGGPGWWGIGLGLGLGWEAARIANPYYYPAYPVYYYPAPVYNYYPANPPAVVIEPAPAAATPPAPSVPNWYYCDSARGYYPTVRQCPEAWRLVPATPPGPVR</sequence>
<keyword evidence="1" id="KW-0732">Signal</keyword>
<organism evidence="2 3">
    <name type="scientific">Pseudomonas extremaustralis</name>
    <dbReference type="NCBI Taxonomy" id="359110"/>
    <lineage>
        <taxon>Bacteria</taxon>
        <taxon>Pseudomonadati</taxon>
        <taxon>Pseudomonadota</taxon>
        <taxon>Gammaproteobacteria</taxon>
        <taxon>Pseudomonadales</taxon>
        <taxon>Pseudomonadaceae</taxon>
        <taxon>Pseudomonas</taxon>
    </lineage>
</organism>
<gene>
    <name evidence="2" type="ORF">SAMN05216591_1550</name>
</gene>
<dbReference type="RefSeq" id="WP_010562918.1">
    <property type="nucleotide sequence ID" value="NZ_LT629689.1"/>
</dbReference>
<dbReference type="GeneID" id="78553046"/>
<feature type="chain" id="PRO_5047310744" description="Lipoprotein" evidence="1">
    <location>
        <begin position="28"/>
        <end position="136"/>
    </location>
</feature>
<dbReference type="Proteomes" id="UP000182858">
    <property type="component" value="Chromosome I"/>
</dbReference>
<evidence type="ECO:0000256" key="1">
    <source>
        <dbReference type="SAM" id="SignalP"/>
    </source>
</evidence>
<keyword evidence="3" id="KW-1185">Reference proteome</keyword>
<accession>A0ABY0N4S3</accession>